<organism evidence="8 9">
    <name type="scientific">Sinocyclocheilus rhinocerous</name>
    <dbReference type="NCBI Taxonomy" id="307959"/>
    <lineage>
        <taxon>Eukaryota</taxon>
        <taxon>Metazoa</taxon>
        <taxon>Chordata</taxon>
        <taxon>Craniata</taxon>
        <taxon>Vertebrata</taxon>
        <taxon>Euteleostomi</taxon>
        <taxon>Actinopterygii</taxon>
        <taxon>Neopterygii</taxon>
        <taxon>Teleostei</taxon>
        <taxon>Ostariophysi</taxon>
        <taxon>Cypriniformes</taxon>
        <taxon>Cyprinidae</taxon>
        <taxon>Cyprininae</taxon>
        <taxon>Sinocyclocheilus</taxon>
    </lineage>
</organism>
<dbReference type="KEGG" id="srx:107706678"/>
<evidence type="ECO:0000256" key="5">
    <source>
        <dbReference type="ARBA" id="ARBA00023136"/>
    </source>
</evidence>
<feature type="compositionally biased region" description="Polar residues" evidence="7">
    <location>
        <begin position="302"/>
        <end position="318"/>
    </location>
</feature>
<dbReference type="GO" id="GO:0005080">
    <property type="term" value="F:protein kinase C binding"/>
    <property type="evidence" value="ECO:0007669"/>
    <property type="project" value="TreeGrafter"/>
</dbReference>
<feature type="compositionally biased region" description="Low complexity" evidence="7">
    <location>
        <begin position="29"/>
        <end position="41"/>
    </location>
</feature>
<comment type="subcellular location">
    <subcellularLocation>
        <location evidence="2">Cytoplasm</location>
    </subcellularLocation>
    <subcellularLocation>
        <location evidence="1">Membrane</location>
        <location evidence="1">Caveola</location>
    </subcellularLocation>
</comment>
<feature type="region of interest" description="Disordered" evidence="7">
    <location>
        <begin position="417"/>
        <end position="472"/>
    </location>
</feature>
<dbReference type="Ensembl" id="ENSSRHT00000020510.1">
    <property type="protein sequence ID" value="ENSSRHP00000019872.1"/>
    <property type="gene ID" value="ENSSRHG00000010671.1"/>
</dbReference>
<feature type="region of interest" description="Disordered" evidence="7">
    <location>
        <begin position="246"/>
        <end position="265"/>
    </location>
</feature>
<evidence type="ECO:0000313" key="8">
    <source>
        <dbReference type="Ensembl" id="ENSSRHP00000019872.1"/>
    </source>
</evidence>
<comment type="similarity">
    <text evidence="3">Belongs to the CAVIN family.</text>
</comment>
<evidence type="ECO:0000256" key="1">
    <source>
        <dbReference type="ARBA" id="ARBA00004345"/>
    </source>
</evidence>
<name>A0A673H0R4_9TELE</name>
<evidence type="ECO:0000256" key="6">
    <source>
        <dbReference type="SAM" id="Coils"/>
    </source>
</evidence>
<feature type="region of interest" description="Disordered" evidence="7">
    <location>
        <begin position="283"/>
        <end position="362"/>
    </location>
</feature>
<dbReference type="AlphaFoldDB" id="A0A673H0R4"/>
<dbReference type="OrthoDB" id="8910748at2759"/>
<keyword evidence="6" id="KW-0175">Coiled coil</keyword>
<feature type="coiled-coil region" evidence="6">
    <location>
        <begin position="150"/>
        <end position="177"/>
    </location>
</feature>
<feature type="compositionally biased region" description="Low complexity" evidence="7">
    <location>
        <begin position="455"/>
        <end position="472"/>
    </location>
</feature>
<gene>
    <name evidence="8" type="primary">cavin2b</name>
</gene>
<evidence type="ECO:0000313" key="9">
    <source>
        <dbReference type="Proteomes" id="UP000472270"/>
    </source>
</evidence>
<accession>A0A673H0R4</accession>
<feature type="compositionally biased region" description="Low complexity" evidence="7">
    <location>
        <begin position="339"/>
        <end position="352"/>
    </location>
</feature>
<evidence type="ECO:0000256" key="3">
    <source>
        <dbReference type="ARBA" id="ARBA00008836"/>
    </source>
</evidence>
<reference evidence="8" key="1">
    <citation type="submission" date="2025-08" db="UniProtKB">
        <authorList>
            <consortium name="Ensembl"/>
        </authorList>
    </citation>
    <scope>IDENTIFICATION</scope>
</reference>
<dbReference type="CTD" id="447845"/>
<dbReference type="InterPro" id="IPR026752">
    <property type="entry name" value="Cavin_fam"/>
</dbReference>
<evidence type="ECO:0000256" key="7">
    <source>
        <dbReference type="SAM" id="MobiDB-lite"/>
    </source>
</evidence>
<dbReference type="Pfam" id="PF15237">
    <property type="entry name" value="PTRF_SDPR"/>
    <property type="match status" value="1"/>
</dbReference>
<evidence type="ECO:0000256" key="2">
    <source>
        <dbReference type="ARBA" id="ARBA00004496"/>
    </source>
</evidence>
<dbReference type="GO" id="GO:0005901">
    <property type="term" value="C:caveola"/>
    <property type="evidence" value="ECO:0007669"/>
    <property type="project" value="UniProtKB-SubCell"/>
</dbReference>
<proteinExistence type="inferred from homology"/>
<keyword evidence="4" id="KW-0963">Cytoplasm</keyword>
<dbReference type="PANTHER" id="PTHR15240">
    <property type="entry name" value="CAVIN"/>
    <property type="match status" value="1"/>
</dbReference>
<keyword evidence="9" id="KW-1185">Reference proteome</keyword>
<dbReference type="GeneID" id="107706678"/>
<dbReference type="GO" id="GO:0005737">
    <property type="term" value="C:cytoplasm"/>
    <property type="evidence" value="ECO:0007669"/>
    <property type="project" value="UniProtKB-SubCell"/>
</dbReference>
<sequence length="472" mass="51190">MGEDAVQAERSSMASTHENQELVVPSPSPTQSSPTHSLSHLGTIATNAPSGEPSSPGPLAGGTTGTLPRDGASPTGQVNAITVLTLLDKLVNMLDTVQENQHKMETRQVEIEGAVRGIQNDMTKLSKSHTSTSNTVSKLLEKSRKVSVHMKEVKDKMDKQAIQVKKLEANHAQLIKRDNFKVLIFQEENEIPSSVFVKEPAPLLEVEEDANRSQEEGLQTITLSSDEEQGPEEDEDEILAVLDLESESRVEKSRAEKIKSSSLKKVDSLKKAFSRQNIEKKMNKFSTKIVSPEQREKIKKSLTPNHQKNPSAKSSSFKVSPLTFNIKKNRSGDTDPEAEASAQSESAVASIELAPIESPTEDLSFREVYSQLAPAQEEVKAAVEAMEKEEVPNILNGTAEVELSITEDVSEEYALSATLPQDASKIEVSHNALQGEDEEEGEEEEGKESEDSPLAEGTAAGQAEGVAVGQAS</sequence>
<reference evidence="8" key="2">
    <citation type="submission" date="2025-09" db="UniProtKB">
        <authorList>
            <consortium name="Ensembl"/>
        </authorList>
    </citation>
    <scope>IDENTIFICATION</scope>
</reference>
<dbReference type="PANTHER" id="PTHR15240:SF1">
    <property type="entry name" value="CAVEOLAE-ASSOCIATED PROTEIN 2"/>
    <property type="match status" value="1"/>
</dbReference>
<dbReference type="Proteomes" id="UP000472270">
    <property type="component" value="Unassembled WGS sequence"/>
</dbReference>
<feature type="compositionally biased region" description="Acidic residues" evidence="7">
    <location>
        <begin position="435"/>
        <end position="453"/>
    </location>
</feature>
<protein>
    <submittedName>
        <fullName evidence="8">Serum deprivation-response protein-like</fullName>
    </submittedName>
</protein>
<dbReference type="RefSeq" id="XP_016365954.1">
    <property type="nucleotide sequence ID" value="XM_016510468.1"/>
</dbReference>
<evidence type="ECO:0000256" key="4">
    <source>
        <dbReference type="ARBA" id="ARBA00022490"/>
    </source>
</evidence>
<feature type="region of interest" description="Disordered" evidence="7">
    <location>
        <begin position="1"/>
        <end position="74"/>
    </location>
</feature>
<keyword evidence="5" id="KW-0472">Membrane</keyword>